<sequence>MSQATPSLSPNPLPVPALPTDLQGAVRLDDWGVMAARGEDAAKFLHGQLTQDLALQTPQQARLAGYCSAKGRLLATMVAFKPAADTVLLALPSDVLPPTLKRLSMFVLRAKCKLADAGSAQPEGWAVWGLAGAAAQAWLGAEAPATAWAASGKSLPDGRLAWITRLPDAGALPRYLMLAPADAAAPALPLLDAADWGALDVASGLAWIRSATAEQFVPQMLNLELLGGVNFQKGCYPGQEIVARSQYRGTIKRRTFAFACDAVAQLGQEVFHSEDPEQPAGLVASVAAQGTGSLLLVETKLAALTAGTLHLGAAQGPLLRQQALPYEISEPQ</sequence>
<comment type="caution">
    <text evidence="1">The sequence shown here is derived from an EMBL/GenBank/DDBJ whole genome shotgun (WGS) entry which is preliminary data.</text>
</comment>
<organism evidence="1 2">
    <name type="scientific">Roseateles subflavus</name>
    <dbReference type="NCBI Taxonomy" id="3053353"/>
    <lineage>
        <taxon>Bacteria</taxon>
        <taxon>Pseudomonadati</taxon>
        <taxon>Pseudomonadota</taxon>
        <taxon>Betaproteobacteria</taxon>
        <taxon>Burkholderiales</taxon>
        <taxon>Sphaerotilaceae</taxon>
        <taxon>Roseateles</taxon>
    </lineage>
</organism>
<evidence type="ECO:0000313" key="1">
    <source>
        <dbReference type="EMBL" id="MDL5034474.1"/>
    </source>
</evidence>
<dbReference type="PANTHER" id="PTHR22602">
    <property type="entry name" value="TRANSFERASE CAF17, MITOCHONDRIAL-RELATED"/>
    <property type="match status" value="1"/>
</dbReference>
<name>A0ABT7LNM1_9BURK</name>
<dbReference type="Proteomes" id="UP001238603">
    <property type="component" value="Unassembled WGS sequence"/>
</dbReference>
<dbReference type="NCBIfam" id="TIGR03317">
    <property type="entry name" value="ygfZ_signature"/>
    <property type="match status" value="1"/>
</dbReference>
<dbReference type="SUPFAM" id="SSF103025">
    <property type="entry name" value="Folate-binding domain"/>
    <property type="match status" value="1"/>
</dbReference>
<dbReference type="PANTHER" id="PTHR22602:SF0">
    <property type="entry name" value="TRANSFERASE CAF17, MITOCHONDRIAL-RELATED"/>
    <property type="match status" value="1"/>
</dbReference>
<dbReference type="InterPro" id="IPR017703">
    <property type="entry name" value="YgfZ/GCV_T_CS"/>
</dbReference>
<accession>A0ABT7LNM1</accession>
<dbReference type="Gene3D" id="3.30.70.1630">
    <property type="match status" value="1"/>
</dbReference>
<dbReference type="EMBL" id="JASVDS010000009">
    <property type="protein sequence ID" value="MDL5034474.1"/>
    <property type="molecule type" value="Genomic_DNA"/>
</dbReference>
<gene>
    <name evidence="1" type="ORF">QRD43_21400</name>
</gene>
<protein>
    <submittedName>
        <fullName evidence="1">Folate-binding protein</fullName>
    </submittedName>
</protein>
<dbReference type="InterPro" id="IPR045179">
    <property type="entry name" value="YgfZ/GcvT"/>
</dbReference>
<evidence type="ECO:0000313" key="2">
    <source>
        <dbReference type="Proteomes" id="UP001238603"/>
    </source>
</evidence>
<dbReference type="Gene3D" id="2.40.30.160">
    <property type="match status" value="1"/>
</dbReference>
<proteinExistence type="predicted"/>
<dbReference type="RefSeq" id="WP_285984550.1">
    <property type="nucleotide sequence ID" value="NZ_JASVDS010000009.1"/>
</dbReference>
<keyword evidence="2" id="KW-1185">Reference proteome</keyword>
<reference evidence="1 2" key="1">
    <citation type="submission" date="2023-06" db="EMBL/GenBank/DDBJ databases">
        <title>Pelomonas sp. APW6 16S ribosomal RNA gene genome sequencing and assembly.</title>
        <authorList>
            <person name="Woo H."/>
        </authorList>
    </citation>
    <scope>NUCLEOTIDE SEQUENCE [LARGE SCALE GENOMIC DNA]</scope>
    <source>
        <strain evidence="1 2">APW6</strain>
    </source>
</reference>
<dbReference type="Gene3D" id="3.30.70.1400">
    <property type="entry name" value="Aminomethyltransferase beta-barrel domains"/>
    <property type="match status" value="1"/>
</dbReference>